<sequence>MPKLCLLVFVVLALILTEVTADKHDKVYGRAIRRPEAHNSYDYPHRWRRMRPKTKARRGQLDDGRYWL</sequence>
<reference evidence="2 3" key="1">
    <citation type="journal article" date="2019" name="BMC Genomics">
        <title>New insights from Opisthorchis felineus genome: update on genomics of the epidemiologically important liver flukes.</title>
        <authorList>
            <person name="Ershov N.I."/>
            <person name="Mordvinov V.A."/>
            <person name="Prokhortchouk E.B."/>
            <person name="Pakharukova M.Y."/>
            <person name="Gunbin K.V."/>
            <person name="Ustyantsev K."/>
            <person name="Genaev M.A."/>
            <person name="Blinov A.G."/>
            <person name="Mazur A."/>
            <person name="Boulygina E."/>
            <person name="Tsygankova S."/>
            <person name="Khrameeva E."/>
            <person name="Chekanov N."/>
            <person name="Fan G."/>
            <person name="Xiao A."/>
            <person name="Zhang H."/>
            <person name="Xu X."/>
            <person name="Yang H."/>
            <person name="Solovyev V."/>
            <person name="Lee S.M."/>
            <person name="Liu X."/>
            <person name="Afonnikov D.A."/>
            <person name="Skryabin K.G."/>
        </authorList>
    </citation>
    <scope>NUCLEOTIDE SEQUENCE [LARGE SCALE GENOMIC DNA]</scope>
    <source>
        <strain evidence="2">AK-0245</strain>
        <tissue evidence="2">Whole organism</tissue>
    </source>
</reference>
<proteinExistence type="predicted"/>
<evidence type="ECO:0000313" key="2">
    <source>
        <dbReference type="EMBL" id="TGZ72621.1"/>
    </source>
</evidence>
<comment type="caution">
    <text evidence="2">The sequence shown here is derived from an EMBL/GenBank/DDBJ whole genome shotgun (WGS) entry which is preliminary data.</text>
</comment>
<evidence type="ECO:0000256" key="1">
    <source>
        <dbReference type="SAM" id="SignalP"/>
    </source>
</evidence>
<gene>
    <name evidence="2" type="ORF">CRM22_001980</name>
</gene>
<keyword evidence="3" id="KW-1185">Reference proteome</keyword>
<organism evidence="2 3">
    <name type="scientific">Opisthorchis felineus</name>
    <dbReference type="NCBI Taxonomy" id="147828"/>
    <lineage>
        <taxon>Eukaryota</taxon>
        <taxon>Metazoa</taxon>
        <taxon>Spiralia</taxon>
        <taxon>Lophotrochozoa</taxon>
        <taxon>Platyhelminthes</taxon>
        <taxon>Trematoda</taxon>
        <taxon>Digenea</taxon>
        <taxon>Opisthorchiida</taxon>
        <taxon>Opisthorchiata</taxon>
        <taxon>Opisthorchiidae</taxon>
        <taxon>Opisthorchis</taxon>
    </lineage>
</organism>
<feature type="chain" id="PRO_5020632444" evidence="1">
    <location>
        <begin position="22"/>
        <end position="68"/>
    </location>
</feature>
<accession>A0A4S2M858</accession>
<protein>
    <submittedName>
        <fullName evidence="2">Uncharacterized protein</fullName>
    </submittedName>
</protein>
<dbReference type="Proteomes" id="UP000308267">
    <property type="component" value="Unassembled WGS sequence"/>
</dbReference>
<dbReference type="EMBL" id="SJOL01003509">
    <property type="protein sequence ID" value="TGZ72621.1"/>
    <property type="molecule type" value="Genomic_DNA"/>
</dbReference>
<keyword evidence="1" id="KW-0732">Signal</keyword>
<feature type="signal peptide" evidence="1">
    <location>
        <begin position="1"/>
        <end position="21"/>
    </location>
</feature>
<evidence type="ECO:0000313" key="3">
    <source>
        <dbReference type="Proteomes" id="UP000308267"/>
    </source>
</evidence>
<dbReference type="AlphaFoldDB" id="A0A4S2M858"/>
<name>A0A4S2M858_OPIFE</name>